<dbReference type="Pfam" id="PF12680">
    <property type="entry name" value="SnoaL_2"/>
    <property type="match status" value="1"/>
</dbReference>
<dbReference type="GO" id="GO:0030638">
    <property type="term" value="P:polyketide metabolic process"/>
    <property type="evidence" value="ECO:0007669"/>
    <property type="project" value="InterPro"/>
</dbReference>
<feature type="domain" description="SnoaL-like" evidence="1">
    <location>
        <begin position="7"/>
        <end position="101"/>
    </location>
</feature>
<evidence type="ECO:0000313" key="4">
    <source>
        <dbReference type="Proteomes" id="UP000095492"/>
    </source>
</evidence>
<dbReference type="AlphaFoldDB" id="A0A173UDU5"/>
<dbReference type="SUPFAM" id="SSF54427">
    <property type="entry name" value="NTF2-like"/>
    <property type="match status" value="1"/>
</dbReference>
<gene>
    <name evidence="2" type="ORF">ERS852448_02007</name>
    <name evidence="3" type="ORF">GKE72_07210</name>
</gene>
<accession>A0A173UDU5</accession>
<dbReference type="InterPro" id="IPR032710">
    <property type="entry name" value="NTF2-like_dom_sf"/>
</dbReference>
<evidence type="ECO:0000313" key="2">
    <source>
        <dbReference type="EMBL" id="CUN13121.1"/>
    </source>
</evidence>
<dbReference type="PANTHER" id="PTHR38436:SF1">
    <property type="entry name" value="ESTER CYCLASE"/>
    <property type="match status" value="1"/>
</dbReference>
<dbReference type="OrthoDB" id="9812089at2"/>
<dbReference type="EMBL" id="CYYA01000013">
    <property type="protein sequence ID" value="CUN13121.1"/>
    <property type="molecule type" value="Genomic_DNA"/>
</dbReference>
<dbReference type="Proteomes" id="UP000431304">
    <property type="component" value="Unassembled WGS sequence"/>
</dbReference>
<name>A0A173UDU5_EUBRA</name>
<evidence type="ECO:0000313" key="5">
    <source>
        <dbReference type="Proteomes" id="UP000431304"/>
    </source>
</evidence>
<dbReference type="Proteomes" id="UP000095492">
    <property type="component" value="Unassembled WGS sequence"/>
</dbReference>
<organism evidence="2 4">
    <name type="scientific">Eubacterium ramulus</name>
    <dbReference type="NCBI Taxonomy" id="39490"/>
    <lineage>
        <taxon>Bacteria</taxon>
        <taxon>Bacillati</taxon>
        <taxon>Bacillota</taxon>
        <taxon>Clostridia</taxon>
        <taxon>Eubacteriales</taxon>
        <taxon>Eubacteriaceae</taxon>
        <taxon>Eubacterium</taxon>
    </lineage>
</organism>
<dbReference type="Gene3D" id="3.10.450.50">
    <property type="match status" value="1"/>
</dbReference>
<protein>
    <submittedName>
        <fullName evidence="2">Predicted ester cyclase</fullName>
    </submittedName>
</protein>
<reference evidence="2 4" key="1">
    <citation type="submission" date="2015-09" db="EMBL/GenBank/DDBJ databases">
        <authorList>
            <consortium name="Pathogen Informatics"/>
        </authorList>
    </citation>
    <scope>NUCLEOTIDE SEQUENCE [LARGE SCALE GENOMIC DNA]</scope>
    <source>
        <strain evidence="2 4">2789STDY5608891</strain>
    </source>
</reference>
<proteinExistence type="predicted"/>
<sequence length="121" mass="14145">MTNKELVLKFYDEVFNNWDISNLDNYMKDNYIQHNPTAPSGKEGFVEFTKFFFSLKPHMDIIHIGEDGDIVYVFFKCTLENGAINKVCDIYRIEDGKLAEHWDVVEHNVQDIVPVHNNGLF</sequence>
<dbReference type="InterPro" id="IPR009959">
    <property type="entry name" value="Cyclase_SnoaL-like"/>
</dbReference>
<reference evidence="3 5" key="2">
    <citation type="journal article" date="2019" name="Nat. Med.">
        <title>A library of human gut bacterial isolates paired with longitudinal multiomics data enables mechanistic microbiome research.</title>
        <authorList>
            <person name="Poyet M."/>
            <person name="Groussin M."/>
            <person name="Gibbons S.M."/>
            <person name="Avila-Pacheco J."/>
            <person name="Jiang X."/>
            <person name="Kearney S.M."/>
            <person name="Perrotta A.R."/>
            <person name="Berdy B."/>
            <person name="Zhao S."/>
            <person name="Lieberman T.D."/>
            <person name="Swanson P.K."/>
            <person name="Smith M."/>
            <person name="Roesemann S."/>
            <person name="Alexander J.E."/>
            <person name="Rich S.A."/>
            <person name="Livny J."/>
            <person name="Vlamakis H."/>
            <person name="Clish C."/>
            <person name="Bullock K."/>
            <person name="Deik A."/>
            <person name="Scott J."/>
            <person name="Pierce K.A."/>
            <person name="Xavier R.J."/>
            <person name="Alm E.J."/>
        </authorList>
    </citation>
    <scope>NUCLEOTIDE SEQUENCE [LARGE SCALE GENOMIC DNA]</scope>
    <source>
        <strain evidence="3 5">BIOML-A3</strain>
    </source>
</reference>
<dbReference type="RefSeq" id="WP_021737605.1">
    <property type="nucleotide sequence ID" value="NZ_CABKSU010000004.1"/>
</dbReference>
<dbReference type="InterPro" id="IPR037401">
    <property type="entry name" value="SnoaL-like"/>
</dbReference>
<dbReference type="GeneID" id="42785222"/>
<evidence type="ECO:0000313" key="3">
    <source>
        <dbReference type="EMBL" id="MSD15866.1"/>
    </source>
</evidence>
<evidence type="ECO:0000259" key="1">
    <source>
        <dbReference type="Pfam" id="PF12680"/>
    </source>
</evidence>
<dbReference type="PANTHER" id="PTHR38436">
    <property type="entry name" value="POLYKETIDE CYCLASE SNOAL-LIKE DOMAIN"/>
    <property type="match status" value="1"/>
</dbReference>
<dbReference type="EMBL" id="WKRA01000009">
    <property type="protein sequence ID" value="MSD15866.1"/>
    <property type="molecule type" value="Genomic_DNA"/>
</dbReference>